<reference evidence="2" key="1">
    <citation type="submission" date="2021-02" db="EMBL/GenBank/DDBJ databases">
        <authorList>
            <person name="Nowell W R."/>
        </authorList>
    </citation>
    <scope>NUCLEOTIDE SEQUENCE</scope>
    <source>
        <strain evidence="2">Ploen Becks lab</strain>
    </source>
</reference>
<feature type="compositionally biased region" description="Polar residues" evidence="1">
    <location>
        <begin position="148"/>
        <end position="163"/>
    </location>
</feature>
<organism evidence="2 3">
    <name type="scientific">Brachionus calyciflorus</name>
    <dbReference type="NCBI Taxonomy" id="104777"/>
    <lineage>
        <taxon>Eukaryota</taxon>
        <taxon>Metazoa</taxon>
        <taxon>Spiralia</taxon>
        <taxon>Gnathifera</taxon>
        <taxon>Rotifera</taxon>
        <taxon>Eurotatoria</taxon>
        <taxon>Monogononta</taxon>
        <taxon>Pseudotrocha</taxon>
        <taxon>Ploima</taxon>
        <taxon>Brachionidae</taxon>
        <taxon>Brachionus</taxon>
    </lineage>
</organism>
<dbReference type="OrthoDB" id="10486916at2759"/>
<protein>
    <submittedName>
        <fullName evidence="2">Uncharacterized protein</fullName>
    </submittedName>
</protein>
<comment type="caution">
    <text evidence="2">The sequence shown here is derived from an EMBL/GenBank/DDBJ whole genome shotgun (WGS) entry which is preliminary data.</text>
</comment>
<evidence type="ECO:0000256" key="1">
    <source>
        <dbReference type="SAM" id="MobiDB-lite"/>
    </source>
</evidence>
<proteinExistence type="predicted"/>
<name>A0A813Q168_9BILA</name>
<dbReference type="Proteomes" id="UP000663879">
    <property type="component" value="Unassembled WGS sequence"/>
</dbReference>
<dbReference type="AlphaFoldDB" id="A0A813Q168"/>
<dbReference type="EMBL" id="CAJNOC010000423">
    <property type="protein sequence ID" value="CAF0759718.1"/>
    <property type="molecule type" value="Genomic_DNA"/>
</dbReference>
<evidence type="ECO:0000313" key="3">
    <source>
        <dbReference type="Proteomes" id="UP000663879"/>
    </source>
</evidence>
<accession>A0A813Q168</accession>
<feature type="region of interest" description="Disordered" evidence="1">
    <location>
        <begin position="142"/>
        <end position="163"/>
    </location>
</feature>
<sequence>MAFYEVNGKRISLAEYLNQAQPIEPIYAYVNPQPKKYVQIKTQPEKKVPQRKPNVIVQTIPHEPEEPETHREKPKHHDSVLAKECKCEFCFNLNCDCHSCNPRRYCKCFYCERLKDQDQKLIIKKDFLPSEQIQKDIPITKRLDRQESSNQIKPIQTKKSWYE</sequence>
<keyword evidence="3" id="KW-1185">Reference proteome</keyword>
<evidence type="ECO:0000313" key="2">
    <source>
        <dbReference type="EMBL" id="CAF0759718.1"/>
    </source>
</evidence>
<gene>
    <name evidence="2" type="ORF">OXX778_LOCUS4363</name>
</gene>